<dbReference type="OrthoDB" id="7699805at2759"/>
<dbReference type="InterPro" id="IPR000477">
    <property type="entry name" value="RT_dom"/>
</dbReference>
<dbReference type="AlphaFoldDB" id="A0A6H5IQT2"/>
<proteinExistence type="predicted"/>
<protein>
    <recommendedName>
        <fullName evidence="1">Reverse transcriptase domain-containing protein</fullName>
    </recommendedName>
</protein>
<evidence type="ECO:0000313" key="3">
    <source>
        <dbReference type="Proteomes" id="UP000479190"/>
    </source>
</evidence>
<gene>
    <name evidence="2" type="ORF">TBRA_LOCUS9937</name>
</gene>
<evidence type="ECO:0000313" key="2">
    <source>
        <dbReference type="EMBL" id="CAB0038146.1"/>
    </source>
</evidence>
<organism evidence="2 3">
    <name type="scientific">Trichogramma brassicae</name>
    <dbReference type="NCBI Taxonomy" id="86971"/>
    <lineage>
        <taxon>Eukaryota</taxon>
        <taxon>Metazoa</taxon>
        <taxon>Ecdysozoa</taxon>
        <taxon>Arthropoda</taxon>
        <taxon>Hexapoda</taxon>
        <taxon>Insecta</taxon>
        <taxon>Pterygota</taxon>
        <taxon>Neoptera</taxon>
        <taxon>Endopterygota</taxon>
        <taxon>Hymenoptera</taxon>
        <taxon>Apocrita</taxon>
        <taxon>Proctotrupomorpha</taxon>
        <taxon>Chalcidoidea</taxon>
        <taxon>Trichogrammatidae</taxon>
        <taxon>Trichogramma</taxon>
    </lineage>
</organism>
<dbReference type="Pfam" id="PF00078">
    <property type="entry name" value="RVT_1"/>
    <property type="match status" value="1"/>
</dbReference>
<dbReference type="InterPro" id="IPR043502">
    <property type="entry name" value="DNA/RNA_pol_sf"/>
</dbReference>
<dbReference type="CDD" id="cd01650">
    <property type="entry name" value="RT_nLTR_like"/>
    <property type="match status" value="1"/>
</dbReference>
<dbReference type="EMBL" id="CADCXV010000892">
    <property type="protein sequence ID" value="CAB0038146.1"/>
    <property type="molecule type" value="Genomic_DNA"/>
</dbReference>
<keyword evidence="3" id="KW-1185">Reference proteome</keyword>
<feature type="domain" description="Reverse transcriptase" evidence="1">
    <location>
        <begin position="254"/>
        <end position="533"/>
    </location>
</feature>
<dbReference type="Proteomes" id="UP000479190">
    <property type="component" value="Unassembled WGS sequence"/>
</dbReference>
<dbReference type="SUPFAM" id="SSF56672">
    <property type="entry name" value="DNA/RNA polymerases"/>
    <property type="match status" value="1"/>
</dbReference>
<accession>A0A6H5IQT2</accession>
<dbReference type="GO" id="GO:0071897">
    <property type="term" value="P:DNA biosynthetic process"/>
    <property type="evidence" value="ECO:0007669"/>
    <property type="project" value="UniProtKB-ARBA"/>
</dbReference>
<dbReference type="PANTHER" id="PTHR33332">
    <property type="entry name" value="REVERSE TRANSCRIPTASE DOMAIN-CONTAINING PROTEIN"/>
    <property type="match status" value="1"/>
</dbReference>
<dbReference type="PROSITE" id="PS50878">
    <property type="entry name" value="RT_POL"/>
    <property type="match status" value="1"/>
</dbReference>
<name>A0A6H5IQT2_9HYME</name>
<evidence type="ECO:0000259" key="1">
    <source>
        <dbReference type="PROSITE" id="PS50878"/>
    </source>
</evidence>
<sequence length="573" mass="64303">MQAIEDGGVFGRTTRRDHRNTDYGLLNEQLSSALASLHHSADSRDDVDDLLMCFNDVVIGLLDVHAPLISRTQRRNPAPWFTPALRARCRERDSLYRLARRTCNAVLLGRYRVLRRLIKQDIERARERYLREGIAACVDDAQRWSFMQRLGLVSISHPSPLDHFSAEELIAHYSTINNSHPPCTEEALEEIIATPLMHRDVVFAFQPVTELQALEALRWIARGARGRSCDGISLTYLSQSLLIIAPFITRIFNAAISNGRYPTLWRTSTITPVSKVARPQSPAQTRPIANLPHLARACDRLITLQISAYLEENSLLSPLQSGFRSGYSTQTALLKVTEDIRQAIDKSLVTVLVLFDFKCAFDTLNHEVLLRRLHEVGFGDLSLRLMHSFLSGRRQAVIGEGGATSSYRTCTSGVPQGSSPGPVLFSIFINSLLDVLQHCGATAMLFTDDLQIYLSCEPDKLNDTIARINADAHSVLQWSRDCGLTLNIPKTQAIVVASDQRHMRLDLRACSPVQIDGVTVPFQEKVRDLGMTIARNMSWKSHVNQLSSRVHGVLHRLRAHSRLLSIEVRRLLV</sequence>
<reference evidence="2 3" key="1">
    <citation type="submission" date="2020-02" db="EMBL/GenBank/DDBJ databases">
        <authorList>
            <person name="Ferguson B K."/>
        </authorList>
    </citation>
    <scope>NUCLEOTIDE SEQUENCE [LARGE SCALE GENOMIC DNA]</scope>
</reference>